<dbReference type="RefSeq" id="WP_354365947.1">
    <property type="nucleotide sequence ID" value="NZ_JBEPLO010000024.1"/>
</dbReference>
<evidence type="ECO:0000256" key="1">
    <source>
        <dbReference type="SAM" id="Phobius"/>
    </source>
</evidence>
<feature type="transmembrane region" description="Helical" evidence="1">
    <location>
        <begin position="12"/>
        <end position="32"/>
    </location>
</feature>
<feature type="transmembrane region" description="Helical" evidence="1">
    <location>
        <begin position="66"/>
        <end position="83"/>
    </location>
</feature>
<keyword evidence="1" id="KW-0472">Membrane</keyword>
<reference evidence="2 3" key="1">
    <citation type="submission" date="2024-06" db="EMBL/GenBank/DDBJ databases">
        <title>Genomic Encyclopedia of Type Strains, Phase IV (KMG-IV): sequencing the most valuable type-strain genomes for metagenomic binning, comparative biology and taxonomic classification.</title>
        <authorList>
            <person name="Goeker M."/>
        </authorList>
    </citation>
    <scope>NUCLEOTIDE SEQUENCE [LARGE SCALE GENOMIC DNA]</scope>
    <source>
        <strain evidence="2 3">DSM 28303</strain>
    </source>
</reference>
<keyword evidence="3" id="KW-1185">Reference proteome</keyword>
<evidence type="ECO:0000313" key="2">
    <source>
        <dbReference type="EMBL" id="MET3558828.1"/>
    </source>
</evidence>
<proteinExistence type="predicted"/>
<evidence type="ECO:0000313" key="3">
    <source>
        <dbReference type="Proteomes" id="UP001549122"/>
    </source>
</evidence>
<dbReference type="Proteomes" id="UP001549122">
    <property type="component" value="Unassembled WGS sequence"/>
</dbReference>
<organism evidence="2 3">
    <name type="scientific">Streptococcus rupicaprae</name>
    <dbReference type="NCBI Taxonomy" id="759619"/>
    <lineage>
        <taxon>Bacteria</taxon>
        <taxon>Bacillati</taxon>
        <taxon>Bacillota</taxon>
        <taxon>Bacilli</taxon>
        <taxon>Lactobacillales</taxon>
        <taxon>Streptococcaceae</taxon>
        <taxon>Streptococcus</taxon>
    </lineage>
</organism>
<accession>A0ABV2FJX6</accession>
<feature type="transmembrane region" description="Helical" evidence="1">
    <location>
        <begin position="89"/>
        <end position="109"/>
    </location>
</feature>
<dbReference type="EMBL" id="JBEPLO010000024">
    <property type="protein sequence ID" value="MET3558828.1"/>
    <property type="molecule type" value="Genomic_DNA"/>
</dbReference>
<name>A0ABV2FJX6_9STRE</name>
<keyword evidence="1" id="KW-0812">Transmembrane</keyword>
<gene>
    <name evidence="2" type="ORF">ABID29_001956</name>
</gene>
<keyword evidence="1" id="KW-1133">Transmembrane helix</keyword>
<feature type="transmembrane region" description="Helical" evidence="1">
    <location>
        <begin position="38"/>
        <end position="59"/>
    </location>
</feature>
<protein>
    <submittedName>
        <fullName evidence="2">Uncharacterized protein</fullName>
    </submittedName>
</protein>
<comment type="caution">
    <text evidence="2">The sequence shown here is derived from an EMBL/GenBank/DDBJ whole genome shotgun (WGS) entry which is preliminary data.</text>
</comment>
<sequence>MKKRNDYFGKSDFLCLGILYSFWYGLCLYSCIADEEPLSFFPLVVFWLVQALPLLTTFWGKYRLRMVRLVSLTLAMVMAVKIARGLSPSYQWLFVLGLLIMAILPETLLRRLPQQ</sequence>